<comment type="similarity">
    <text evidence="2">Belongs to the cytochrome P450 family.</text>
</comment>
<proteinExistence type="inferred from homology"/>
<keyword evidence="4" id="KW-0560">Oxidoreductase</keyword>
<evidence type="ECO:0000256" key="6">
    <source>
        <dbReference type="ARBA" id="ARBA00023136"/>
    </source>
</evidence>
<evidence type="ECO:0000256" key="8">
    <source>
        <dbReference type="SAM" id="Phobius"/>
    </source>
</evidence>
<evidence type="ECO:0000313" key="10">
    <source>
        <dbReference type="Proteomes" id="UP001634394"/>
    </source>
</evidence>
<keyword evidence="10" id="KW-1185">Reference proteome</keyword>
<comment type="cofactor">
    <cofactor evidence="7">
        <name>heme</name>
        <dbReference type="ChEBI" id="CHEBI:30413"/>
    </cofactor>
</comment>
<evidence type="ECO:0000256" key="1">
    <source>
        <dbReference type="ARBA" id="ARBA00004370"/>
    </source>
</evidence>
<reference evidence="9 10" key="1">
    <citation type="submission" date="2024-11" db="EMBL/GenBank/DDBJ databases">
        <title>Chromosome-level genome assembly of the freshwater bivalve Anodonta woodiana.</title>
        <authorList>
            <person name="Chen X."/>
        </authorList>
    </citation>
    <scope>NUCLEOTIDE SEQUENCE [LARGE SCALE GENOMIC DNA]</scope>
    <source>
        <strain evidence="9">MN2024</strain>
        <tissue evidence="9">Gills</tissue>
    </source>
</reference>
<evidence type="ECO:0000256" key="4">
    <source>
        <dbReference type="ARBA" id="ARBA00023002"/>
    </source>
</evidence>
<protein>
    <recommendedName>
        <fullName evidence="11">Cytochrome P450</fullName>
    </recommendedName>
</protein>
<dbReference type="EMBL" id="JBJQND010000005">
    <property type="protein sequence ID" value="KAL3875532.1"/>
    <property type="molecule type" value="Genomic_DNA"/>
</dbReference>
<dbReference type="InterPro" id="IPR050182">
    <property type="entry name" value="Cytochrome_P450_fam2"/>
</dbReference>
<dbReference type="InterPro" id="IPR002401">
    <property type="entry name" value="Cyt_P450_E_grp-I"/>
</dbReference>
<keyword evidence="3 7" id="KW-0479">Metal-binding</keyword>
<dbReference type="InterPro" id="IPR001128">
    <property type="entry name" value="Cyt_P450"/>
</dbReference>
<dbReference type="InterPro" id="IPR036396">
    <property type="entry name" value="Cyt_P450_sf"/>
</dbReference>
<dbReference type="Gene3D" id="1.10.630.10">
    <property type="entry name" value="Cytochrome P450"/>
    <property type="match status" value="1"/>
</dbReference>
<evidence type="ECO:0008006" key="11">
    <source>
        <dbReference type="Google" id="ProtNLM"/>
    </source>
</evidence>
<dbReference type="GO" id="GO:0016491">
    <property type="term" value="F:oxidoreductase activity"/>
    <property type="evidence" value="ECO:0007669"/>
    <property type="project" value="UniProtKB-KW"/>
</dbReference>
<evidence type="ECO:0000313" key="9">
    <source>
        <dbReference type="EMBL" id="KAL3875532.1"/>
    </source>
</evidence>
<dbReference type="PRINTS" id="PR00463">
    <property type="entry name" value="EP450I"/>
</dbReference>
<dbReference type="Proteomes" id="UP001634394">
    <property type="component" value="Unassembled WGS sequence"/>
</dbReference>
<dbReference type="FunFam" id="1.10.630.10:FF:000004">
    <property type="entry name" value="cytochrome P450 2D15 isoform X1"/>
    <property type="match status" value="1"/>
</dbReference>
<dbReference type="PANTHER" id="PTHR24300:SF403">
    <property type="entry name" value="CYTOCHROME P450 306A1"/>
    <property type="match status" value="1"/>
</dbReference>
<evidence type="ECO:0000256" key="3">
    <source>
        <dbReference type="ARBA" id="ARBA00022723"/>
    </source>
</evidence>
<dbReference type="GO" id="GO:0016020">
    <property type="term" value="C:membrane"/>
    <property type="evidence" value="ECO:0007669"/>
    <property type="project" value="UniProtKB-SubCell"/>
</dbReference>
<comment type="subcellular location">
    <subcellularLocation>
        <location evidence="1">Membrane</location>
    </subcellularLocation>
</comment>
<gene>
    <name evidence="9" type="ORF">ACJMK2_033476</name>
</gene>
<feature type="binding site" description="axial binding residue" evidence="7">
    <location>
        <position position="443"/>
    </location>
    <ligand>
        <name>heme</name>
        <dbReference type="ChEBI" id="CHEBI:30413"/>
    </ligand>
    <ligandPart>
        <name>Fe</name>
        <dbReference type="ChEBI" id="CHEBI:18248"/>
    </ligandPart>
</feature>
<feature type="transmembrane region" description="Helical" evidence="8">
    <location>
        <begin position="6"/>
        <end position="28"/>
    </location>
</feature>
<keyword evidence="8" id="KW-0812">Transmembrane</keyword>
<keyword evidence="8" id="KW-1133">Transmembrane helix</keyword>
<dbReference type="AlphaFoldDB" id="A0ABD3WP07"/>
<keyword evidence="6 8" id="KW-0472">Membrane</keyword>
<dbReference type="GO" id="GO:0046872">
    <property type="term" value="F:metal ion binding"/>
    <property type="evidence" value="ECO:0007669"/>
    <property type="project" value="UniProtKB-KW"/>
</dbReference>
<evidence type="ECO:0000256" key="2">
    <source>
        <dbReference type="ARBA" id="ARBA00010617"/>
    </source>
</evidence>
<keyword evidence="5 7" id="KW-0408">Iron</keyword>
<accession>A0ABD3WP07</accession>
<comment type="caution">
    <text evidence="9">The sequence shown here is derived from an EMBL/GenBank/DDBJ whole genome shotgun (WGS) entry which is preliminary data.</text>
</comment>
<dbReference type="PANTHER" id="PTHR24300">
    <property type="entry name" value="CYTOCHROME P450 508A4-RELATED"/>
    <property type="match status" value="1"/>
</dbReference>
<dbReference type="Pfam" id="PF00067">
    <property type="entry name" value="p450"/>
    <property type="match status" value="1"/>
</dbReference>
<name>A0ABD3WP07_SINWO</name>
<organism evidence="9 10">
    <name type="scientific">Sinanodonta woodiana</name>
    <name type="common">Chinese pond mussel</name>
    <name type="synonym">Anodonta woodiana</name>
    <dbReference type="NCBI Taxonomy" id="1069815"/>
    <lineage>
        <taxon>Eukaryota</taxon>
        <taxon>Metazoa</taxon>
        <taxon>Spiralia</taxon>
        <taxon>Lophotrochozoa</taxon>
        <taxon>Mollusca</taxon>
        <taxon>Bivalvia</taxon>
        <taxon>Autobranchia</taxon>
        <taxon>Heteroconchia</taxon>
        <taxon>Palaeoheterodonta</taxon>
        <taxon>Unionida</taxon>
        <taxon>Unionoidea</taxon>
        <taxon>Unionidae</taxon>
        <taxon>Unioninae</taxon>
        <taxon>Sinanodonta</taxon>
    </lineage>
</organism>
<dbReference type="PRINTS" id="PR00385">
    <property type="entry name" value="P450"/>
</dbReference>
<keyword evidence="7" id="KW-0349">Heme</keyword>
<evidence type="ECO:0000256" key="5">
    <source>
        <dbReference type="ARBA" id="ARBA00023004"/>
    </source>
</evidence>
<evidence type="ECO:0000256" key="7">
    <source>
        <dbReference type="PIRSR" id="PIRSR602401-1"/>
    </source>
</evidence>
<sequence>MELSGHGFSLNSLSIALLLLAILTLWIYKRQGRAKLPPGPWHIPFIGNAWELSADPDLRKSLRRLHQQYGDVYRLYMGPKLAVVISGYEAIKEVFVKRGGEFSDRPDSLATNLIGEKQGIASASGELWKEHRKFTLSTLRNFGFGKTSLEGKIQKEVTILLSEIEKQNEKPFRIQHIVQTSVSNVINAMIFGGHFNHNDTRFAKMMKMLDENFENNGPNTVVAFFPFLRFLPGDLFRIKKTLRNVKYVQGFIGELVDKHIENFDESKMEDFIDAFLLEMKNNRDQKDSTFTKKQLTKTVADLFVAGTETTTTTITWIVLYLAARPDIQARVFREINEIVGTESLPSLQDKRNLVYTEAFIMEVLRVCNIATISLPHTCTVDTTFRGFDIPKGTTLLPDIDSVLFDPKIWSDPEELRPERFINEEGTLLKPDEFIPFFTGRRNCVGESLARMELYLFITALVQRFEFLPPEGTTLDIKELDGVFGLTHKPKPFEIRAKLRKK</sequence>
<dbReference type="SUPFAM" id="SSF48264">
    <property type="entry name" value="Cytochrome P450"/>
    <property type="match status" value="1"/>
</dbReference>